<organism evidence="3 4">
    <name type="scientific">Paracoccus cavernae</name>
    <dbReference type="NCBI Taxonomy" id="1571207"/>
    <lineage>
        <taxon>Bacteria</taxon>
        <taxon>Pseudomonadati</taxon>
        <taxon>Pseudomonadota</taxon>
        <taxon>Alphaproteobacteria</taxon>
        <taxon>Rhodobacterales</taxon>
        <taxon>Paracoccaceae</taxon>
        <taxon>Paracoccus</taxon>
    </lineage>
</organism>
<feature type="domain" description="Peptidase C51" evidence="2">
    <location>
        <begin position="387"/>
        <end position="453"/>
    </location>
</feature>
<reference evidence="4" key="1">
    <citation type="journal article" date="2019" name="Int. J. Syst. Evol. Microbiol.">
        <title>The Global Catalogue of Microorganisms (GCM) 10K type strain sequencing project: providing services to taxonomists for standard genome sequencing and annotation.</title>
        <authorList>
            <consortium name="The Broad Institute Genomics Platform"/>
            <consortium name="The Broad Institute Genome Sequencing Center for Infectious Disease"/>
            <person name="Wu L."/>
            <person name="Ma J."/>
        </authorList>
    </citation>
    <scope>NUCLEOTIDE SEQUENCE [LARGE SCALE GENOMIC DNA]</scope>
    <source>
        <strain evidence="4">CECT 8482</strain>
    </source>
</reference>
<dbReference type="NCBIfam" id="TIGR02594">
    <property type="entry name" value="TIGR02594 family protein"/>
    <property type="match status" value="1"/>
</dbReference>
<sequence length="510" mass="55037">MFTIDRVLTNAGSQALEAERRNLRIERSTAFLRRRFPDRIAHLGDGDLEEYTTAHFAGMARAGWFPNRTSSALAPAIYWGQSWWDDDMPASMLSHGGHWEGPATPRAFLSRCLTGLEIWHKAMRADLENRNRVATLMQSLYSDQRAIAARGTDPHVWCAEFAPAIWSLMDEKARHNHTTQAVRSAARVLPSFQDGILLPVSAWCLASTLRKTRFIRNSRGPWRAKSLTGPAVGPKPVPTHAGLHWDKRLSPIGNRSRESPNNDPPAIAQGCIGFWAGLTQGFAAPKVTPFSPPASQNGSGPTSGTTSGTAAGNGSDSLAREVQEDAAKTGASGDGQSTQTCCPPPDWMPIALGEKGVSEYAGAKMNPRIAEYFKAAKFWGKDDSGAENAWCASLVAYVMKTAGYGIATDAFRAREWEARWPDGQKASRPVYGAIAVKTRKGGGHVGFVVGTVPGKPGYLAILGGNQSNTTNVSAYPASDFHAFMLPKGYDYSCCVLEDYSGKIGGKGSES</sequence>
<feature type="region of interest" description="Disordered" evidence="1">
    <location>
        <begin position="286"/>
        <end position="344"/>
    </location>
</feature>
<name>A0ABT8D3U6_9RHOB</name>
<gene>
    <name evidence="3" type="ORF">QWZ10_05950</name>
</gene>
<dbReference type="InterPro" id="IPR013423">
    <property type="entry name" value="CHP02594"/>
</dbReference>
<dbReference type="InterPro" id="IPR007921">
    <property type="entry name" value="CHAP_dom"/>
</dbReference>
<feature type="compositionally biased region" description="Low complexity" evidence="1">
    <location>
        <begin position="297"/>
        <end position="315"/>
    </location>
</feature>
<evidence type="ECO:0000313" key="4">
    <source>
        <dbReference type="Proteomes" id="UP001243846"/>
    </source>
</evidence>
<dbReference type="Proteomes" id="UP001243846">
    <property type="component" value="Unassembled WGS sequence"/>
</dbReference>
<feature type="region of interest" description="Disordered" evidence="1">
    <location>
        <begin position="223"/>
        <end position="266"/>
    </location>
</feature>
<dbReference type="EMBL" id="JAUFRC010000001">
    <property type="protein sequence ID" value="MDN3711468.1"/>
    <property type="molecule type" value="Genomic_DNA"/>
</dbReference>
<evidence type="ECO:0000313" key="3">
    <source>
        <dbReference type="EMBL" id="MDN3711468.1"/>
    </source>
</evidence>
<protein>
    <submittedName>
        <fullName evidence="3">TIGR02594 family protein</fullName>
    </submittedName>
</protein>
<evidence type="ECO:0000256" key="1">
    <source>
        <dbReference type="SAM" id="MobiDB-lite"/>
    </source>
</evidence>
<keyword evidence="4" id="KW-1185">Reference proteome</keyword>
<dbReference type="Pfam" id="PF05257">
    <property type="entry name" value="CHAP"/>
    <property type="match status" value="1"/>
</dbReference>
<accession>A0ABT8D3U6</accession>
<evidence type="ECO:0000259" key="2">
    <source>
        <dbReference type="Pfam" id="PF05257"/>
    </source>
</evidence>
<comment type="caution">
    <text evidence="3">The sequence shown here is derived from an EMBL/GenBank/DDBJ whole genome shotgun (WGS) entry which is preliminary data.</text>
</comment>
<feature type="compositionally biased region" description="Basic and acidic residues" evidence="1">
    <location>
        <begin position="318"/>
        <end position="327"/>
    </location>
</feature>
<feature type="compositionally biased region" description="Basic and acidic residues" evidence="1">
    <location>
        <begin position="243"/>
        <end position="260"/>
    </location>
</feature>
<proteinExistence type="predicted"/>